<dbReference type="InterPro" id="IPR036322">
    <property type="entry name" value="WD40_repeat_dom_sf"/>
</dbReference>
<dbReference type="EMBL" id="SDIL01000024">
    <property type="protein sequence ID" value="RXK39939.1"/>
    <property type="molecule type" value="Genomic_DNA"/>
</dbReference>
<sequence>MDHTSDPRLSQSRQKVTERTLEHLPDDVLSQVLDRLSLPELLSLQQLNSSLHQRILHLGIPLYLSHHPQSHLTLHPPVQEWSPLSLLKLNTSIDRSLSTHRWRALQVGQTWSQKVIPALALSSDKLLLGVGGKLIVHPLRPFEQARHPEDSIEEEEVFNSSTLNHPDTTSGSYEGGNKKNNDDIRKNNNVDWKHDEDWKEHDGKEEKRSQIEKEGPKVLHRAIEHSIVSSELGSAADIIGLACLSSEEGGDVVVAQYDGTIRRFSLSSNGRSIRHLSTFLSPSSSSSSSSSSTFNTSSARQNPNLDPNSTVIEDTNQHETNPIPWRDISQGIKNGLHTLSHTKSLFLTTTSTSAHLYHLNSPNLPPTTYTLPSSSSSSSSSSTLSSTMEDSNNGKGEIRIWSSLLSSYHQSLFLGLSTSISIHPFSSSLKISSSSRILYGPEEPLKSSAYSIRLPPDNTHDPNLLLSSWYDSCLRIHDLREKSSGNVMEMNDPYSWADGSAMYSCCWIGSFHVAGGGSRHGTVALFDLRFSKKPLSIVSPTTSNMNQDGIGDYSNIHGNLNSQSHFTSTPGNSSTSPSSSNLRTITSISNSKSSSNLHNKSKSAEYNENQYGWKLKPNIQGSFPKQQQNSDWSLFSPGGRGSPVYSMISSSGRIYGVTEKRSFVLSFDNVNSTDEIVHSSARANQRKSIDTPYSYRSRGGRWGWTVRYGEYAQVDRSVGYQHGDRAVRLFESLS</sequence>
<dbReference type="InParanoid" id="A0A4Q1BPV0"/>
<feature type="compositionally biased region" description="Polar residues" evidence="1">
    <location>
        <begin position="299"/>
        <end position="320"/>
    </location>
</feature>
<feature type="domain" description="F-box" evidence="2">
    <location>
        <begin position="18"/>
        <end position="66"/>
    </location>
</feature>
<proteinExistence type="predicted"/>
<organism evidence="3 4">
    <name type="scientific">Tremella mesenterica</name>
    <name type="common">Jelly fungus</name>
    <dbReference type="NCBI Taxonomy" id="5217"/>
    <lineage>
        <taxon>Eukaryota</taxon>
        <taxon>Fungi</taxon>
        <taxon>Dikarya</taxon>
        <taxon>Basidiomycota</taxon>
        <taxon>Agaricomycotina</taxon>
        <taxon>Tremellomycetes</taxon>
        <taxon>Tremellales</taxon>
        <taxon>Tremellaceae</taxon>
        <taxon>Tremella</taxon>
    </lineage>
</organism>
<reference evidence="3 4" key="1">
    <citation type="submission" date="2016-06" db="EMBL/GenBank/DDBJ databases">
        <title>Evolution of pathogenesis and genome organization in the Tremellales.</title>
        <authorList>
            <person name="Cuomo C."/>
            <person name="Litvintseva A."/>
            <person name="Heitman J."/>
            <person name="Chen Y."/>
            <person name="Sun S."/>
            <person name="Springer D."/>
            <person name="Dromer F."/>
            <person name="Young S."/>
            <person name="Zeng Q."/>
            <person name="Chapman S."/>
            <person name="Gujja S."/>
            <person name="Saif S."/>
            <person name="Birren B."/>
        </authorList>
    </citation>
    <scope>NUCLEOTIDE SEQUENCE [LARGE SCALE GENOMIC DNA]</scope>
    <source>
        <strain evidence="3 4">ATCC 28783</strain>
    </source>
</reference>
<feature type="region of interest" description="Disordered" evidence="1">
    <location>
        <begin position="561"/>
        <end position="603"/>
    </location>
</feature>
<accession>A0A4Q1BPV0</accession>
<feature type="compositionally biased region" description="Low complexity" evidence="1">
    <location>
        <begin position="567"/>
        <end position="598"/>
    </location>
</feature>
<keyword evidence="4" id="KW-1185">Reference proteome</keyword>
<feature type="region of interest" description="Disordered" evidence="1">
    <location>
        <begin position="367"/>
        <end position="393"/>
    </location>
</feature>
<evidence type="ECO:0000256" key="1">
    <source>
        <dbReference type="SAM" id="MobiDB-lite"/>
    </source>
</evidence>
<dbReference type="Proteomes" id="UP000289152">
    <property type="component" value="Unassembled WGS sequence"/>
</dbReference>
<dbReference type="Pfam" id="PF00646">
    <property type="entry name" value="F-box"/>
    <property type="match status" value="1"/>
</dbReference>
<dbReference type="PROSITE" id="PS50181">
    <property type="entry name" value="FBOX"/>
    <property type="match status" value="1"/>
</dbReference>
<evidence type="ECO:0000313" key="3">
    <source>
        <dbReference type="EMBL" id="RXK39939.1"/>
    </source>
</evidence>
<evidence type="ECO:0000259" key="2">
    <source>
        <dbReference type="PROSITE" id="PS50181"/>
    </source>
</evidence>
<name>A0A4Q1BPV0_TREME</name>
<dbReference type="SUPFAM" id="SSF50978">
    <property type="entry name" value="WD40 repeat-like"/>
    <property type="match status" value="1"/>
</dbReference>
<dbReference type="InterPro" id="IPR036047">
    <property type="entry name" value="F-box-like_dom_sf"/>
</dbReference>
<dbReference type="CDD" id="cd09917">
    <property type="entry name" value="F-box_SF"/>
    <property type="match status" value="1"/>
</dbReference>
<feature type="compositionally biased region" description="Polar residues" evidence="1">
    <location>
        <begin position="158"/>
        <end position="172"/>
    </location>
</feature>
<feature type="compositionally biased region" description="Basic and acidic residues" evidence="1">
    <location>
        <begin position="176"/>
        <end position="217"/>
    </location>
</feature>
<feature type="compositionally biased region" description="Low complexity" evidence="1">
    <location>
        <begin position="279"/>
        <end position="298"/>
    </location>
</feature>
<gene>
    <name evidence="3" type="ORF">M231_02734</name>
</gene>
<dbReference type="InterPro" id="IPR001810">
    <property type="entry name" value="F-box_dom"/>
</dbReference>
<feature type="compositionally biased region" description="Low complexity" evidence="1">
    <location>
        <begin position="367"/>
        <end position="387"/>
    </location>
</feature>
<evidence type="ECO:0000313" key="4">
    <source>
        <dbReference type="Proteomes" id="UP000289152"/>
    </source>
</evidence>
<feature type="region of interest" description="Disordered" evidence="1">
    <location>
        <begin position="279"/>
        <end position="326"/>
    </location>
</feature>
<feature type="region of interest" description="Disordered" evidence="1">
    <location>
        <begin position="146"/>
        <end position="217"/>
    </location>
</feature>
<dbReference type="OrthoDB" id="1259151at2759"/>
<protein>
    <recommendedName>
        <fullName evidence="2">F-box domain-containing protein</fullName>
    </recommendedName>
</protein>
<comment type="caution">
    <text evidence="3">The sequence shown here is derived from an EMBL/GenBank/DDBJ whole genome shotgun (WGS) entry which is preliminary data.</text>
</comment>
<dbReference type="SUPFAM" id="SSF81383">
    <property type="entry name" value="F-box domain"/>
    <property type="match status" value="1"/>
</dbReference>
<dbReference type="AlphaFoldDB" id="A0A4Q1BPV0"/>